<dbReference type="EMBL" id="JBBDHD010000056">
    <property type="protein sequence ID" value="MFH7597570.1"/>
    <property type="molecule type" value="Genomic_DNA"/>
</dbReference>
<dbReference type="Proteomes" id="UP001610631">
    <property type="component" value="Unassembled WGS sequence"/>
</dbReference>
<evidence type="ECO:0000256" key="1">
    <source>
        <dbReference type="SAM" id="MobiDB-lite"/>
    </source>
</evidence>
<evidence type="ECO:0008006" key="5">
    <source>
        <dbReference type="Google" id="ProtNLM"/>
    </source>
</evidence>
<feature type="region of interest" description="Disordered" evidence="1">
    <location>
        <begin position="238"/>
        <end position="266"/>
    </location>
</feature>
<reference evidence="3 4" key="1">
    <citation type="submission" date="2024-03" db="EMBL/GenBank/DDBJ databases">
        <title>Whole genome sequencing of Streptomyces racemochromogenes, to identify antimicrobial biosynthetic gene clusters.</title>
        <authorList>
            <person name="Suryawanshi P."/>
            <person name="Krishnaraj P.U."/>
            <person name="Arun Y.P."/>
            <person name="Suryawanshi M.P."/>
            <person name="Rakshit O."/>
        </authorList>
    </citation>
    <scope>NUCLEOTIDE SEQUENCE [LARGE SCALE GENOMIC DNA]</scope>
    <source>
        <strain evidence="3 4">AUDT626</strain>
    </source>
</reference>
<comment type="caution">
    <text evidence="3">The sequence shown here is derived from an EMBL/GenBank/DDBJ whole genome shotgun (WGS) entry which is preliminary data.</text>
</comment>
<feature type="compositionally biased region" description="Low complexity" evidence="1">
    <location>
        <begin position="243"/>
        <end position="252"/>
    </location>
</feature>
<keyword evidence="4" id="KW-1185">Reference proteome</keyword>
<dbReference type="RefSeq" id="WP_395511311.1">
    <property type="nucleotide sequence ID" value="NZ_JBBDHD010000056.1"/>
</dbReference>
<feature type="region of interest" description="Disordered" evidence="1">
    <location>
        <begin position="26"/>
        <end position="54"/>
    </location>
</feature>
<organism evidence="3 4">
    <name type="scientific">Streptomyces racemochromogenes</name>
    <dbReference type="NCBI Taxonomy" id="67353"/>
    <lineage>
        <taxon>Bacteria</taxon>
        <taxon>Bacillati</taxon>
        <taxon>Actinomycetota</taxon>
        <taxon>Actinomycetes</taxon>
        <taxon>Kitasatosporales</taxon>
        <taxon>Streptomycetaceae</taxon>
        <taxon>Streptomyces</taxon>
    </lineage>
</organism>
<protein>
    <recommendedName>
        <fullName evidence="5">N-acetylmuramoyl-L-alanine amidase</fullName>
    </recommendedName>
</protein>
<feature type="signal peptide" evidence="2">
    <location>
        <begin position="1"/>
        <end position="22"/>
    </location>
</feature>
<gene>
    <name evidence="3" type="ORF">WDV06_21065</name>
</gene>
<name>A0ABW7PHE6_9ACTN</name>
<keyword evidence="2" id="KW-0732">Signal</keyword>
<evidence type="ECO:0000313" key="4">
    <source>
        <dbReference type="Proteomes" id="UP001610631"/>
    </source>
</evidence>
<evidence type="ECO:0000313" key="3">
    <source>
        <dbReference type="EMBL" id="MFH7597570.1"/>
    </source>
</evidence>
<sequence>MALAPARALRSFYAVLPTAALAAPAPDATASAEPPSPRPSSGPGPAGTVAARVPRAPGVRGLEIAVRAYVRAGDPVPAELTATGPAASVVVLDPGHGDAPCDSSWRARADALRAGTTATGELGQVDIGHGDRDPAAVRASVDNHLKTPDGLLHVDGIFFDVVSGDCGPANATRDHDAALRRSVQDTLHAVFDAAGGYRPGAALDPSGTAFWHLVPDVPDATALSAALAAAFAERRPVTRHARATPTTRAVRLPPCPATGGPVSRRR</sequence>
<evidence type="ECO:0000256" key="2">
    <source>
        <dbReference type="SAM" id="SignalP"/>
    </source>
</evidence>
<proteinExistence type="predicted"/>
<accession>A0ABW7PHE6</accession>
<feature type="chain" id="PRO_5047149354" description="N-acetylmuramoyl-L-alanine amidase" evidence="2">
    <location>
        <begin position="23"/>
        <end position="266"/>
    </location>
</feature>